<evidence type="ECO:0000313" key="2">
    <source>
        <dbReference type="EMBL" id="AKU16338.1"/>
    </source>
</evidence>
<accession>A0A0K1JID2</accession>
<dbReference type="EMBL" id="CP011112">
    <property type="protein sequence ID" value="AKU16338.1"/>
    <property type="molecule type" value="Genomic_DNA"/>
</dbReference>
<dbReference type="KEGG" id="lmoi:VV02_11490"/>
<dbReference type="Proteomes" id="UP000066480">
    <property type="component" value="Chromosome"/>
</dbReference>
<evidence type="ECO:0000313" key="3">
    <source>
        <dbReference type="Proteomes" id="UP000066480"/>
    </source>
</evidence>
<keyword evidence="1" id="KW-0472">Membrane</keyword>
<keyword evidence="1" id="KW-0812">Transmembrane</keyword>
<dbReference type="Pfam" id="PF13160">
    <property type="entry name" value="DUF3995"/>
    <property type="match status" value="1"/>
</dbReference>
<dbReference type="AlphaFoldDB" id="A0A0K1JID2"/>
<feature type="transmembrane region" description="Helical" evidence="1">
    <location>
        <begin position="130"/>
        <end position="150"/>
    </location>
</feature>
<feature type="transmembrane region" description="Helical" evidence="1">
    <location>
        <begin position="20"/>
        <end position="42"/>
    </location>
</feature>
<protein>
    <recommendedName>
        <fullName evidence="4">DUF3995 domain-containing protein</fullName>
    </recommendedName>
</protein>
<sequence>MPNTVSSQPSSDALQRADRAARLAVPAVLGAIGALHLSWAAGSTWPKSTAAELGEVVISSGSLPPAGACIVVGVGLIGAAGVVAALRPSSSRRLRAAGGVLGGVLAARGVGFEAMHLVAGLPDTFSRLDAAYYSPLCIGLAAGVGVRLLATRRRTPALTAVDARPHAA</sequence>
<feature type="transmembrane region" description="Helical" evidence="1">
    <location>
        <begin position="62"/>
        <end position="86"/>
    </location>
</feature>
<keyword evidence="1" id="KW-1133">Transmembrane helix</keyword>
<dbReference type="RefSeq" id="WP_052591662.1">
    <property type="nucleotide sequence ID" value="NZ_CP011112.1"/>
</dbReference>
<feature type="transmembrane region" description="Helical" evidence="1">
    <location>
        <begin position="98"/>
        <end position="118"/>
    </location>
</feature>
<evidence type="ECO:0000256" key="1">
    <source>
        <dbReference type="SAM" id="Phobius"/>
    </source>
</evidence>
<dbReference type="InterPro" id="IPR025058">
    <property type="entry name" value="DUF3995"/>
</dbReference>
<organism evidence="2 3">
    <name type="scientific">Luteipulveratus mongoliensis</name>
    <dbReference type="NCBI Taxonomy" id="571913"/>
    <lineage>
        <taxon>Bacteria</taxon>
        <taxon>Bacillati</taxon>
        <taxon>Actinomycetota</taxon>
        <taxon>Actinomycetes</taxon>
        <taxon>Micrococcales</taxon>
        <taxon>Dermacoccaceae</taxon>
        <taxon>Luteipulveratus</taxon>
    </lineage>
</organism>
<dbReference type="STRING" id="571913.VV02_11490"/>
<reference evidence="2 3" key="1">
    <citation type="submission" date="2015-03" db="EMBL/GenBank/DDBJ databases">
        <title>Luteipulveratus halotolerans sp. nov., a novel actinobacterium (Dermacoccaceae) from Sarawak, Malaysia.</title>
        <authorList>
            <person name="Juboi H."/>
            <person name="Basik A."/>
            <person name="Shamsul S.S."/>
            <person name="Arnold P."/>
            <person name="Schmitt E.K."/>
            <person name="Sanglier J.-J."/>
            <person name="Yeo T."/>
        </authorList>
    </citation>
    <scope>NUCLEOTIDE SEQUENCE [LARGE SCALE GENOMIC DNA]</scope>
    <source>
        <strain evidence="2 3">MN07-A0370</strain>
    </source>
</reference>
<name>A0A0K1JID2_9MICO</name>
<keyword evidence="3" id="KW-1185">Reference proteome</keyword>
<evidence type="ECO:0008006" key="4">
    <source>
        <dbReference type="Google" id="ProtNLM"/>
    </source>
</evidence>
<proteinExistence type="predicted"/>
<gene>
    <name evidence="2" type="ORF">VV02_11490</name>
</gene>